<comment type="caution">
    <text evidence="1">The sequence shown here is derived from an EMBL/GenBank/DDBJ whole genome shotgun (WGS) entry which is preliminary data.</text>
</comment>
<dbReference type="AlphaFoldDB" id="A0A813YIN9"/>
<dbReference type="EMBL" id="CAJNOG010000069">
    <property type="protein sequence ID" value="CAF0884700.1"/>
    <property type="molecule type" value="Genomic_DNA"/>
</dbReference>
<accession>A0A813YIN9</accession>
<evidence type="ECO:0000313" key="2">
    <source>
        <dbReference type="Proteomes" id="UP000663845"/>
    </source>
</evidence>
<proteinExistence type="predicted"/>
<dbReference type="InterPro" id="IPR023213">
    <property type="entry name" value="CAT-like_dom_sf"/>
</dbReference>
<protein>
    <submittedName>
        <fullName evidence="1">Uncharacterized protein</fullName>
    </submittedName>
</protein>
<reference evidence="1" key="1">
    <citation type="submission" date="2021-02" db="EMBL/GenBank/DDBJ databases">
        <authorList>
            <person name="Nowell W R."/>
        </authorList>
    </citation>
    <scope>NUCLEOTIDE SEQUENCE</scope>
</reference>
<sequence>MSTSRVFPESYLKDSTDPRYVSLSILDATTTNFSPTCATWIYDPPKDTHTVSTQQLVISLQKTLDAYPHWAGQLQYVSYNANGDHTQRFERLGVLYGAKSDPGVEVVIAQRPVLVNYLR</sequence>
<gene>
    <name evidence="1" type="ORF">JYZ213_LOCUS9686</name>
</gene>
<evidence type="ECO:0000313" key="1">
    <source>
        <dbReference type="EMBL" id="CAF0884700.1"/>
    </source>
</evidence>
<dbReference type="Proteomes" id="UP000663845">
    <property type="component" value="Unassembled WGS sequence"/>
</dbReference>
<dbReference type="Gene3D" id="3.30.559.10">
    <property type="entry name" value="Chloramphenicol acetyltransferase-like domain"/>
    <property type="match status" value="1"/>
</dbReference>
<name>A0A813YIN9_9BILA</name>
<organism evidence="1 2">
    <name type="scientific">Adineta steineri</name>
    <dbReference type="NCBI Taxonomy" id="433720"/>
    <lineage>
        <taxon>Eukaryota</taxon>
        <taxon>Metazoa</taxon>
        <taxon>Spiralia</taxon>
        <taxon>Gnathifera</taxon>
        <taxon>Rotifera</taxon>
        <taxon>Eurotatoria</taxon>
        <taxon>Bdelloidea</taxon>
        <taxon>Adinetida</taxon>
        <taxon>Adinetidae</taxon>
        <taxon>Adineta</taxon>
    </lineage>
</organism>